<sequence>MAPRTSVTAPDYKNIPHSHCLPSSHRQVTRLFSKLSRQSLISLALQWLQKKNRDFCLPFLAGDADSEAEDYDAMYAPAGSHDELIEYYKALADRKGGRREVMDRILEGDWRNGISMFQLATAEIQHLLDHPSNLRWTAKRLARTPSIKYLEADMEVTDESEHLPRFQAQTFLANLAKELTPLMKAHYLLTKIKNPPITLLRVYVHDSPYSTEASLAVDSASVDGAKAVFFIFPHGTPHVWHSLATNLGQVVGDESRHLRDVVIQAIPKAFSKPSNRFQLVSTTFSARSLSALLNYRGPGKTNASGGGYSIFADTSFSQNAFDFITTRKPDGIEKAAPDHTNPLTVGNPAAGRAKRVLDDNETPEVKRRKDVAQGRFGSSARPDDGAGLERFEVRIDDPFPTTPSQAQHDGQSMDVDDIHQPSRQGRRGRRSLLDRSEAEQEEADEGDDWTPDVRLTFQGSHVFAGIRKLLEEGVIDGEKMPGWMTGEAGVTTGAIKNGRIRTKKGIPSV</sequence>
<feature type="compositionally biased region" description="Acidic residues" evidence="1">
    <location>
        <begin position="439"/>
        <end position="450"/>
    </location>
</feature>
<keyword evidence="3" id="KW-1185">Reference proteome</keyword>
<accession>A0A9P4R0Q2</accession>
<dbReference type="GO" id="GO:0007059">
    <property type="term" value="P:chromosome segregation"/>
    <property type="evidence" value="ECO:0007669"/>
    <property type="project" value="InterPro"/>
</dbReference>
<dbReference type="AlphaFoldDB" id="A0A9P4R0Q2"/>
<protein>
    <submittedName>
        <fullName evidence="2">CHL4-domain-containing protein</fullName>
    </submittedName>
</protein>
<dbReference type="Pfam" id="PF05238">
    <property type="entry name" value="CENP-N"/>
    <property type="match status" value="1"/>
</dbReference>
<name>A0A9P4R0Q2_9PLEO</name>
<dbReference type="OrthoDB" id="6585699at2759"/>
<dbReference type="Proteomes" id="UP000799444">
    <property type="component" value="Unassembled WGS sequence"/>
</dbReference>
<organism evidence="2 3">
    <name type="scientific">Polyplosphaeria fusca</name>
    <dbReference type="NCBI Taxonomy" id="682080"/>
    <lineage>
        <taxon>Eukaryota</taxon>
        <taxon>Fungi</taxon>
        <taxon>Dikarya</taxon>
        <taxon>Ascomycota</taxon>
        <taxon>Pezizomycotina</taxon>
        <taxon>Dothideomycetes</taxon>
        <taxon>Pleosporomycetidae</taxon>
        <taxon>Pleosporales</taxon>
        <taxon>Tetraplosphaeriaceae</taxon>
        <taxon>Polyplosphaeria</taxon>
    </lineage>
</organism>
<proteinExistence type="predicted"/>
<evidence type="ECO:0000313" key="2">
    <source>
        <dbReference type="EMBL" id="KAF2737298.1"/>
    </source>
</evidence>
<reference evidence="2" key="1">
    <citation type="journal article" date="2020" name="Stud. Mycol.">
        <title>101 Dothideomycetes genomes: a test case for predicting lifestyles and emergence of pathogens.</title>
        <authorList>
            <person name="Haridas S."/>
            <person name="Albert R."/>
            <person name="Binder M."/>
            <person name="Bloem J."/>
            <person name="Labutti K."/>
            <person name="Salamov A."/>
            <person name="Andreopoulos B."/>
            <person name="Baker S."/>
            <person name="Barry K."/>
            <person name="Bills G."/>
            <person name="Bluhm B."/>
            <person name="Cannon C."/>
            <person name="Castanera R."/>
            <person name="Culley D."/>
            <person name="Daum C."/>
            <person name="Ezra D."/>
            <person name="Gonzalez J."/>
            <person name="Henrissat B."/>
            <person name="Kuo A."/>
            <person name="Liang C."/>
            <person name="Lipzen A."/>
            <person name="Lutzoni F."/>
            <person name="Magnuson J."/>
            <person name="Mondo S."/>
            <person name="Nolan M."/>
            <person name="Ohm R."/>
            <person name="Pangilinan J."/>
            <person name="Park H.-J."/>
            <person name="Ramirez L."/>
            <person name="Alfaro M."/>
            <person name="Sun H."/>
            <person name="Tritt A."/>
            <person name="Yoshinaga Y."/>
            <person name="Zwiers L.-H."/>
            <person name="Turgeon B."/>
            <person name="Goodwin S."/>
            <person name="Spatafora J."/>
            <person name="Crous P."/>
            <person name="Grigoriev I."/>
        </authorList>
    </citation>
    <scope>NUCLEOTIDE SEQUENCE</scope>
    <source>
        <strain evidence="2">CBS 125425</strain>
    </source>
</reference>
<feature type="region of interest" description="Disordered" evidence="1">
    <location>
        <begin position="334"/>
        <end position="452"/>
    </location>
</feature>
<feature type="compositionally biased region" description="Basic and acidic residues" evidence="1">
    <location>
        <begin position="381"/>
        <end position="397"/>
    </location>
</feature>
<feature type="compositionally biased region" description="Basic and acidic residues" evidence="1">
    <location>
        <begin position="355"/>
        <end position="372"/>
    </location>
</feature>
<gene>
    <name evidence="2" type="ORF">EJ04DRAFT_510403</name>
</gene>
<evidence type="ECO:0000313" key="3">
    <source>
        <dbReference type="Proteomes" id="UP000799444"/>
    </source>
</evidence>
<dbReference type="EMBL" id="ML996117">
    <property type="protein sequence ID" value="KAF2737298.1"/>
    <property type="molecule type" value="Genomic_DNA"/>
</dbReference>
<dbReference type="Gene3D" id="3.10.20.720">
    <property type="match status" value="1"/>
</dbReference>
<evidence type="ECO:0000256" key="1">
    <source>
        <dbReference type="SAM" id="MobiDB-lite"/>
    </source>
</evidence>
<dbReference type="InterPro" id="IPR007902">
    <property type="entry name" value="Chl4/mis15/CENP-N"/>
</dbReference>
<dbReference type="GO" id="GO:0034080">
    <property type="term" value="P:CENP-A containing chromatin assembly"/>
    <property type="evidence" value="ECO:0007669"/>
    <property type="project" value="InterPro"/>
</dbReference>
<comment type="caution">
    <text evidence="2">The sequence shown here is derived from an EMBL/GenBank/DDBJ whole genome shotgun (WGS) entry which is preliminary data.</text>
</comment>